<dbReference type="STRING" id="1120989.SAMN02745227_00120"/>
<sequence>MEKRNFYRFQMSKEIEFSILDPETIEVVSNPHKGILRDLSGGGLCFTTDTPLQKDTLIEIRFLDDGKLFVLIGKVLRIMEIHNVKVYAVEFMYLDRNTQDQLVQLIFKLESRRKK</sequence>
<evidence type="ECO:0000313" key="2">
    <source>
        <dbReference type="EMBL" id="SHJ58324.1"/>
    </source>
</evidence>
<dbReference type="RefSeq" id="WP_072905333.1">
    <property type="nucleotide sequence ID" value="NZ_FRAI01000005.1"/>
</dbReference>
<reference evidence="3" key="1">
    <citation type="submission" date="2016-11" db="EMBL/GenBank/DDBJ databases">
        <authorList>
            <person name="Varghese N."/>
            <person name="Submissions S."/>
        </authorList>
    </citation>
    <scope>NUCLEOTIDE SEQUENCE [LARGE SCALE GENOMIC DNA]</scope>
    <source>
        <strain evidence="3">DSM 14826</strain>
    </source>
</reference>
<feature type="domain" description="PilZ" evidence="1">
    <location>
        <begin position="2"/>
        <end position="107"/>
    </location>
</feature>
<name>A0A1M6KH92_9FIRM</name>
<dbReference type="InterPro" id="IPR009875">
    <property type="entry name" value="PilZ_domain"/>
</dbReference>
<dbReference type="OrthoDB" id="3493at2"/>
<organism evidence="2 3">
    <name type="scientific">Anaerobranca californiensis DSM 14826</name>
    <dbReference type="NCBI Taxonomy" id="1120989"/>
    <lineage>
        <taxon>Bacteria</taxon>
        <taxon>Bacillati</taxon>
        <taxon>Bacillota</taxon>
        <taxon>Clostridia</taxon>
        <taxon>Eubacteriales</taxon>
        <taxon>Proteinivoracaceae</taxon>
        <taxon>Anaerobranca</taxon>
    </lineage>
</organism>
<accession>A0A1M6KH92</accession>
<gene>
    <name evidence="2" type="ORF">SAMN02745227_00120</name>
</gene>
<protein>
    <submittedName>
        <fullName evidence="2">PilZ domain-containing protein</fullName>
    </submittedName>
</protein>
<dbReference type="GO" id="GO:0035438">
    <property type="term" value="F:cyclic-di-GMP binding"/>
    <property type="evidence" value="ECO:0007669"/>
    <property type="project" value="InterPro"/>
</dbReference>
<dbReference type="EMBL" id="FRAI01000005">
    <property type="protein sequence ID" value="SHJ58324.1"/>
    <property type="molecule type" value="Genomic_DNA"/>
</dbReference>
<evidence type="ECO:0000259" key="1">
    <source>
        <dbReference type="Pfam" id="PF07238"/>
    </source>
</evidence>
<keyword evidence="3" id="KW-1185">Reference proteome</keyword>
<dbReference type="AlphaFoldDB" id="A0A1M6KH92"/>
<evidence type="ECO:0000313" key="3">
    <source>
        <dbReference type="Proteomes" id="UP000243547"/>
    </source>
</evidence>
<dbReference type="SUPFAM" id="SSF141371">
    <property type="entry name" value="PilZ domain-like"/>
    <property type="match status" value="1"/>
</dbReference>
<proteinExistence type="predicted"/>
<dbReference type="Gene3D" id="2.40.10.220">
    <property type="entry name" value="predicted glycosyltransferase like domains"/>
    <property type="match status" value="1"/>
</dbReference>
<dbReference type="Proteomes" id="UP000243547">
    <property type="component" value="Unassembled WGS sequence"/>
</dbReference>
<dbReference type="Pfam" id="PF07238">
    <property type="entry name" value="PilZ"/>
    <property type="match status" value="1"/>
</dbReference>